<dbReference type="Proteomes" id="UP000682733">
    <property type="component" value="Unassembled WGS sequence"/>
</dbReference>
<dbReference type="Proteomes" id="UP000663829">
    <property type="component" value="Unassembled WGS sequence"/>
</dbReference>
<proteinExistence type="predicted"/>
<accession>A0A814GQC2</accession>
<dbReference type="OrthoDB" id="10069349at2759"/>
<evidence type="ECO:0000313" key="4">
    <source>
        <dbReference type="EMBL" id="CAF3771043.1"/>
    </source>
</evidence>
<dbReference type="SUPFAM" id="SSF54495">
    <property type="entry name" value="UBC-like"/>
    <property type="match status" value="1"/>
</dbReference>
<dbReference type="SMART" id="SM00212">
    <property type="entry name" value="UBCc"/>
    <property type="match status" value="1"/>
</dbReference>
<evidence type="ECO:0000313" key="5">
    <source>
        <dbReference type="EMBL" id="CAF4215000.1"/>
    </source>
</evidence>
<dbReference type="Pfam" id="PF00179">
    <property type="entry name" value="UQ_con"/>
    <property type="match status" value="1"/>
</dbReference>
<keyword evidence="6" id="KW-1185">Reference proteome</keyword>
<dbReference type="EMBL" id="CAJNOK010026915">
    <property type="protein sequence ID" value="CAF1410899.1"/>
    <property type="molecule type" value="Genomic_DNA"/>
</dbReference>
<evidence type="ECO:0000313" key="6">
    <source>
        <dbReference type="Proteomes" id="UP000663829"/>
    </source>
</evidence>
<name>A0A814GQC2_9BILA</name>
<dbReference type="Gene3D" id="3.10.110.10">
    <property type="entry name" value="Ubiquitin Conjugating Enzyme"/>
    <property type="match status" value="1"/>
</dbReference>
<protein>
    <recommendedName>
        <fullName evidence="1">UBC core domain-containing protein</fullName>
    </recommendedName>
</protein>
<organism evidence="2 6">
    <name type="scientific">Didymodactylos carnosus</name>
    <dbReference type="NCBI Taxonomy" id="1234261"/>
    <lineage>
        <taxon>Eukaryota</taxon>
        <taxon>Metazoa</taxon>
        <taxon>Spiralia</taxon>
        <taxon>Gnathifera</taxon>
        <taxon>Rotifera</taxon>
        <taxon>Eurotatoria</taxon>
        <taxon>Bdelloidea</taxon>
        <taxon>Philodinida</taxon>
        <taxon>Philodinidae</taxon>
        <taxon>Didymodactylos</taxon>
    </lineage>
</organism>
<dbReference type="InterPro" id="IPR016135">
    <property type="entry name" value="UBQ-conjugating_enzyme/RWD"/>
</dbReference>
<dbReference type="PANTHER" id="PTHR24067">
    <property type="entry name" value="UBIQUITIN-CONJUGATING ENZYME E2"/>
    <property type="match status" value="1"/>
</dbReference>
<dbReference type="AlphaFoldDB" id="A0A814GQC2"/>
<dbReference type="PROSITE" id="PS50127">
    <property type="entry name" value="UBC_2"/>
    <property type="match status" value="1"/>
</dbReference>
<dbReference type="EMBL" id="CAJNOQ010003185">
    <property type="protein sequence ID" value="CAF0999583.1"/>
    <property type="molecule type" value="Genomic_DNA"/>
</dbReference>
<evidence type="ECO:0000313" key="2">
    <source>
        <dbReference type="EMBL" id="CAF0999583.1"/>
    </source>
</evidence>
<dbReference type="InterPro" id="IPR000608">
    <property type="entry name" value="UBC"/>
</dbReference>
<comment type="caution">
    <text evidence="2">The sequence shown here is derived from an EMBL/GenBank/DDBJ whole genome shotgun (WGS) entry which is preliminary data.</text>
</comment>
<gene>
    <name evidence="2" type="ORF">GPM918_LOCUS13682</name>
    <name evidence="3" type="ORF">OVA965_LOCUS33364</name>
    <name evidence="4" type="ORF">SRO942_LOCUS13682</name>
    <name evidence="5" type="ORF">TMI583_LOCUS34254</name>
</gene>
<dbReference type="EMBL" id="CAJOBA010048664">
    <property type="protein sequence ID" value="CAF4215000.1"/>
    <property type="molecule type" value="Genomic_DNA"/>
</dbReference>
<dbReference type="Proteomes" id="UP000677228">
    <property type="component" value="Unassembled WGS sequence"/>
</dbReference>
<dbReference type="Proteomes" id="UP000681722">
    <property type="component" value="Unassembled WGS sequence"/>
</dbReference>
<evidence type="ECO:0000313" key="3">
    <source>
        <dbReference type="EMBL" id="CAF1410899.1"/>
    </source>
</evidence>
<feature type="domain" description="UBC core" evidence="1">
    <location>
        <begin position="4"/>
        <end position="161"/>
    </location>
</feature>
<sequence>MTQGSAKCIGRVLEEIQGNPPEHITNIKLVDQSNFRVWEAIVEGPTDTPYEGGRFKILIEFPAEFPFKPPIVSFNPPVYHPNVHQQSVDSHKEGSVSLTTQEAQQWSPGAAVGSFLPAVYSLLMAPNPDDNPAFPEAAALFLNNREEFDRRARQWTREHAQ</sequence>
<reference evidence="2" key="1">
    <citation type="submission" date="2021-02" db="EMBL/GenBank/DDBJ databases">
        <authorList>
            <person name="Nowell W R."/>
        </authorList>
    </citation>
    <scope>NUCLEOTIDE SEQUENCE</scope>
</reference>
<dbReference type="InterPro" id="IPR050113">
    <property type="entry name" value="Ub_conjugating_enzyme"/>
</dbReference>
<evidence type="ECO:0000259" key="1">
    <source>
        <dbReference type="PROSITE" id="PS50127"/>
    </source>
</evidence>
<dbReference type="EMBL" id="CAJOBC010003185">
    <property type="protein sequence ID" value="CAF3771043.1"/>
    <property type="molecule type" value="Genomic_DNA"/>
</dbReference>